<name>A0A4U1JHI7_9BACT</name>
<feature type="chain" id="PRO_5020798606" description="Disintegrin domain-containing protein" evidence="1">
    <location>
        <begin position="28"/>
        <end position="1138"/>
    </location>
</feature>
<evidence type="ECO:0008006" key="4">
    <source>
        <dbReference type="Google" id="ProtNLM"/>
    </source>
</evidence>
<comment type="caution">
    <text evidence="2">The sequence shown here is derived from an EMBL/GenBank/DDBJ whole genome shotgun (WGS) entry which is preliminary data.</text>
</comment>
<keyword evidence="3" id="KW-1185">Reference proteome</keyword>
<gene>
    <name evidence="2" type="ORF">E8A74_05525</name>
</gene>
<proteinExistence type="predicted"/>
<dbReference type="RefSeq" id="WP_136927865.1">
    <property type="nucleotide sequence ID" value="NZ_SSMQ01000004.1"/>
</dbReference>
<evidence type="ECO:0000256" key="1">
    <source>
        <dbReference type="SAM" id="SignalP"/>
    </source>
</evidence>
<feature type="signal peptide" evidence="1">
    <location>
        <begin position="1"/>
        <end position="27"/>
    </location>
</feature>
<dbReference type="EMBL" id="SSMQ01000004">
    <property type="protein sequence ID" value="TKD12070.1"/>
    <property type="molecule type" value="Genomic_DNA"/>
</dbReference>
<keyword evidence="1" id="KW-0732">Signal</keyword>
<evidence type="ECO:0000313" key="3">
    <source>
        <dbReference type="Proteomes" id="UP000309215"/>
    </source>
</evidence>
<organism evidence="2 3">
    <name type="scientific">Polyangium fumosum</name>
    <dbReference type="NCBI Taxonomy" id="889272"/>
    <lineage>
        <taxon>Bacteria</taxon>
        <taxon>Pseudomonadati</taxon>
        <taxon>Myxococcota</taxon>
        <taxon>Polyangia</taxon>
        <taxon>Polyangiales</taxon>
        <taxon>Polyangiaceae</taxon>
        <taxon>Polyangium</taxon>
    </lineage>
</organism>
<dbReference type="Proteomes" id="UP000309215">
    <property type="component" value="Unassembled WGS sequence"/>
</dbReference>
<reference evidence="2 3" key="1">
    <citation type="submission" date="2019-04" db="EMBL/GenBank/DDBJ databases">
        <authorList>
            <person name="Li Y."/>
            <person name="Wang J."/>
        </authorList>
    </citation>
    <scope>NUCLEOTIDE SEQUENCE [LARGE SCALE GENOMIC DNA]</scope>
    <source>
        <strain evidence="2 3">DSM 14668</strain>
    </source>
</reference>
<dbReference type="Pfam" id="PF00526">
    <property type="entry name" value="Dicty_CTDC"/>
    <property type="match status" value="2"/>
</dbReference>
<evidence type="ECO:0000313" key="2">
    <source>
        <dbReference type="EMBL" id="TKD12070.1"/>
    </source>
</evidence>
<protein>
    <recommendedName>
        <fullName evidence="4">Disintegrin domain-containing protein</fullName>
    </recommendedName>
</protein>
<dbReference type="AlphaFoldDB" id="A0A4U1JHI7"/>
<dbReference type="InterPro" id="IPR001673">
    <property type="entry name" value="S_mold_repeat"/>
</dbReference>
<accession>A0A4U1JHI7</accession>
<sequence length="1138" mass="111707">MPNRPRILASLLTTLLAAALVSPIASCGLDTNGSLPIEDTKACLVNENCDDQNPCTVDVCGNDRTCVLVPVDDGPMPGQVAGDCQRVDCVAGAVVTTNDDADIENDGESCTNDACVMGAPVHTPAQNGASCLFGTAQGTCQGGACSVECSAQKPCDDGNSCTEDACNAGAGTCLFTDLDGLPTPGYVPVPGDCLQHICVAGDDTAVVDDTDIPVDMNTCTLDVCTMGAATNPPVSAGEPCEPGKPEVCDGASGCVECNEPADCGHLPPDDVCQQRTCDNHVCGQTFAADGTPFSSQAAGDCMQVVCDGAGATKEIVDDADLPNDDNACTKNVCTNGAPSFPSEAINTACGAGLYCDGGGTCVGCNEAAQCDGADDFCKVRTCINNQCGVSYTPEGTALPDGQTALDCKVVECDGQGHIVTSPDTADKPVDGNTCTDDVCSAAGVPSNPNRPVNAACDQNGGTVCNGDGVCKKAPAQTCGGALECLSGHCVDGVCCDAACSDTCKACNVAGSVGTCTNVPAATEDAPTCTNANACDGAGACKKDSGQTCAGAVDCVSGFCVDGVCCNGACDAACFACNLMGSVGACAPLVSAEDTNPTNACAGTRSCDAAGACKSKDGGVCLASGDCLSGFCVDGVCCDTDCTDACKACNLVGAAGVCSFVANGQDDMGTCAGANQSCDGAGICKKVAGETCAGAAECLSGFCADGVCCNAACDETCTACNVAGSVGTCTNVPISTNDAPGCVGTNSCDGAGACKKDPGEPCQDGGECVLGFCTDENVCCTSACAGTCQTCNLVGSAGTCTNVPAGQDDAATCAGMNQSCDGAGACKKENAATCGGDAECMSGHCVDGVCCDTACTGTCLACNLVASPGVCSFVANGQDDPMTCTGMSQSCDGAGACKKENAATCDADAECFSGNCVDGVCCDTACAGTCLACDLAASPGVCSFVESGQIDDGTCDFADETCDGAGACKTLQGKLCGADAECLSGHCVDGVCCDDACTGICEACSAGKKGSGADGVCGPITLGTDPDMECTTPGTCDGAGMCIGDLGDTCEANADCASGHCVDDVCCNVVCADDCFSCALDGMEGQCMPVPAGTTDGTCDAAGPEVCDGAGVCLGDTGFTCTDNAQCFSNHCENDVCAP</sequence>
<dbReference type="OrthoDB" id="5478526at2"/>